<sequence>MNLQYPCIEGAEYYGRGTIPVFLNYNYGAAVGRIHEDLLNHPEAGVPGAEHDDGVHGDDVEMDDADEEEAVVGARRVRLLTRPSHYDCPLPSGLILDEFGAIWHGCIDALESLEESMNEKKADTWMGKTEWRRRWEVSAGNGRKAGPVDSAGGRCSDDKEAGTAVAGRPVTAVCASWHARFAFRRRLAGGGALELCLRIGRWWAIGLKSCSV</sequence>
<comment type="catalytic activity">
    <reaction evidence="1">
        <text>Random endo-hydrolysis of N-acetyl-beta-D-glucosaminide (1-&gt;4)-beta-linkages in chitin and chitodextrins.</text>
        <dbReference type="EC" id="3.2.1.14"/>
    </reaction>
</comment>
<keyword evidence="3" id="KW-0119">Carbohydrate metabolism</keyword>
<feature type="domain" description="Glycoside hydrolase family 19 catalytic" evidence="5">
    <location>
        <begin position="4"/>
        <end position="43"/>
    </location>
</feature>
<protein>
    <recommendedName>
        <fullName evidence="2">chitinase</fullName>
        <ecNumber evidence="2">3.2.1.14</ecNumber>
    </recommendedName>
</protein>
<keyword evidence="7" id="KW-1185">Reference proteome</keyword>
<dbReference type="HOGENOM" id="CLU_1301450_0_0_1"/>
<name>A0A0E0KT90_ORYPU</name>
<dbReference type="GO" id="GO:0008843">
    <property type="term" value="F:endochitinase activity"/>
    <property type="evidence" value="ECO:0007669"/>
    <property type="project" value="UniProtKB-EC"/>
</dbReference>
<dbReference type="InterPro" id="IPR000726">
    <property type="entry name" value="Glyco_hydro_19_cat"/>
</dbReference>
<dbReference type="Pfam" id="PF00182">
    <property type="entry name" value="Glyco_hydro_19"/>
    <property type="match status" value="1"/>
</dbReference>
<dbReference type="Proteomes" id="UP000026962">
    <property type="component" value="Chromosome 4"/>
</dbReference>
<evidence type="ECO:0000256" key="2">
    <source>
        <dbReference type="ARBA" id="ARBA00012729"/>
    </source>
</evidence>
<evidence type="ECO:0000259" key="5">
    <source>
        <dbReference type="Pfam" id="PF00182"/>
    </source>
</evidence>
<evidence type="ECO:0000256" key="4">
    <source>
        <dbReference type="ARBA" id="ARBA00023326"/>
    </source>
</evidence>
<evidence type="ECO:0000256" key="1">
    <source>
        <dbReference type="ARBA" id="ARBA00000822"/>
    </source>
</evidence>
<dbReference type="Gene3D" id="3.30.20.10">
    <property type="entry name" value="Endochitinase, domain 2"/>
    <property type="match status" value="1"/>
</dbReference>
<accession>A0A0E0KT90</accession>
<evidence type="ECO:0000313" key="7">
    <source>
        <dbReference type="Proteomes" id="UP000026962"/>
    </source>
</evidence>
<evidence type="ECO:0000256" key="3">
    <source>
        <dbReference type="ARBA" id="ARBA00023277"/>
    </source>
</evidence>
<dbReference type="STRING" id="4537.A0A0E0KT90"/>
<dbReference type="GO" id="GO:0006032">
    <property type="term" value="P:chitin catabolic process"/>
    <property type="evidence" value="ECO:0007669"/>
    <property type="project" value="InterPro"/>
</dbReference>
<dbReference type="eggNOG" id="KOG4742">
    <property type="taxonomic scope" value="Eukaryota"/>
</dbReference>
<dbReference type="EC" id="3.2.1.14" evidence="2"/>
<dbReference type="InterPro" id="IPR023346">
    <property type="entry name" value="Lysozyme-like_dom_sf"/>
</dbReference>
<reference evidence="6" key="1">
    <citation type="submission" date="2015-04" db="UniProtKB">
        <authorList>
            <consortium name="EnsemblPlants"/>
        </authorList>
    </citation>
    <scope>IDENTIFICATION</scope>
</reference>
<proteinExistence type="predicted"/>
<dbReference type="Gramene" id="OPUNC04G17630.1">
    <property type="protein sequence ID" value="OPUNC04G17630.1"/>
    <property type="gene ID" value="OPUNC04G17630"/>
</dbReference>
<dbReference type="EnsemblPlants" id="OPUNC04G17630.1">
    <property type="protein sequence ID" value="OPUNC04G17630.1"/>
    <property type="gene ID" value="OPUNC04G17630"/>
</dbReference>
<dbReference type="AlphaFoldDB" id="A0A0E0KT90"/>
<dbReference type="SUPFAM" id="SSF53955">
    <property type="entry name" value="Lysozyme-like"/>
    <property type="match status" value="1"/>
</dbReference>
<dbReference type="GO" id="GO:0000272">
    <property type="term" value="P:polysaccharide catabolic process"/>
    <property type="evidence" value="ECO:0007669"/>
    <property type="project" value="UniProtKB-KW"/>
</dbReference>
<organism evidence="6">
    <name type="scientific">Oryza punctata</name>
    <name type="common">Red rice</name>
    <dbReference type="NCBI Taxonomy" id="4537"/>
    <lineage>
        <taxon>Eukaryota</taxon>
        <taxon>Viridiplantae</taxon>
        <taxon>Streptophyta</taxon>
        <taxon>Embryophyta</taxon>
        <taxon>Tracheophyta</taxon>
        <taxon>Spermatophyta</taxon>
        <taxon>Magnoliopsida</taxon>
        <taxon>Liliopsida</taxon>
        <taxon>Poales</taxon>
        <taxon>Poaceae</taxon>
        <taxon>BOP clade</taxon>
        <taxon>Oryzoideae</taxon>
        <taxon>Oryzeae</taxon>
        <taxon>Oryzinae</taxon>
        <taxon>Oryza</taxon>
    </lineage>
</organism>
<keyword evidence="4" id="KW-0624">Polysaccharide degradation</keyword>
<dbReference type="GO" id="GO:0016998">
    <property type="term" value="P:cell wall macromolecule catabolic process"/>
    <property type="evidence" value="ECO:0007669"/>
    <property type="project" value="InterPro"/>
</dbReference>
<evidence type="ECO:0000313" key="6">
    <source>
        <dbReference type="EnsemblPlants" id="OPUNC04G17630.1"/>
    </source>
</evidence>
<reference evidence="6" key="2">
    <citation type="submission" date="2018-05" db="EMBL/GenBank/DDBJ databases">
        <title>OpunRS2 (Oryza punctata Reference Sequence Version 2).</title>
        <authorList>
            <person name="Zhang J."/>
            <person name="Kudrna D."/>
            <person name="Lee S."/>
            <person name="Talag J."/>
            <person name="Welchert J."/>
            <person name="Wing R.A."/>
        </authorList>
    </citation>
    <scope>NUCLEOTIDE SEQUENCE [LARGE SCALE GENOMIC DNA]</scope>
</reference>